<dbReference type="AlphaFoldDB" id="A0A177AS44"/>
<dbReference type="Pfam" id="PF03031">
    <property type="entry name" value="NIF"/>
    <property type="match status" value="1"/>
</dbReference>
<sequence length="202" mass="23486">MLIIRVVQKLSKIFNVKYIWIYLFKFIGYDLRKIRLGRLANKKNAKPTLVLDMDKTLLYTKKKLNGILITYRPYLDEFLQEMSKLYNIVLFSHGRENYVHSLAEKIDPEGVIFQAIFSRSDCDYCANGAIPIKDLSKLNLNLKKTILVDDTRLCGLLQPYNLINIKAFMGNTNDIALLVLSKLLVKLIKCPDFTEYIKRKTN</sequence>
<dbReference type="SUPFAM" id="SSF56784">
    <property type="entry name" value="HAD-like"/>
    <property type="match status" value="1"/>
</dbReference>
<comment type="function">
    <text evidence="1">Essential component of the TIM23 complex, a complex that mediates the translocation of transit peptide-containing proteins across the mitochondrial inner membrane.</text>
</comment>
<comment type="caution">
    <text evidence="3">The sequence shown here is derived from an EMBL/GenBank/DDBJ whole genome shotgun (WGS) entry which is preliminary data.</text>
</comment>
<dbReference type="GO" id="GO:0005744">
    <property type="term" value="C:TIM23 mitochondrial import inner membrane translocase complex"/>
    <property type="evidence" value="ECO:0007669"/>
    <property type="project" value="UniProtKB-UniRule"/>
</dbReference>
<keyword evidence="1" id="KW-0811">Translocation</keyword>
<keyword evidence="1" id="KW-0809">Transit peptide</keyword>
<keyword evidence="1" id="KW-0653">Protein transport</keyword>
<dbReference type="CDD" id="cd07521">
    <property type="entry name" value="HAD_FCP1-like"/>
    <property type="match status" value="1"/>
</dbReference>
<dbReference type="PROSITE" id="PS50969">
    <property type="entry name" value="FCP1"/>
    <property type="match status" value="1"/>
</dbReference>
<keyword evidence="1" id="KW-0496">Mitochondrion</keyword>
<proteinExistence type="inferred from homology"/>
<evidence type="ECO:0000313" key="3">
    <source>
        <dbReference type="EMBL" id="OAF64819.1"/>
    </source>
</evidence>
<keyword evidence="4" id="KW-1185">Reference proteome</keyword>
<name>A0A177AS44_9BILA</name>
<keyword evidence="1" id="KW-0813">Transport</keyword>
<accession>A0A177AS44</accession>
<evidence type="ECO:0000256" key="1">
    <source>
        <dbReference type="RuleBase" id="RU365079"/>
    </source>
</evidence>
<dbReference type="Gene3D" id="3.40.50.1000">
    <property type="entry name" value="HAD superfamily/HAD-like"/>
    <property type="match status" value="1"/>
</dbReference>
<evidence type="ECO:0000259" key="2">
    <source>
        <dbReference type="PROSITE" id="PS50969"/>
    </source>
</evidence>
<dbReference type="SMART" id="SM00577">
    <property type="entry name" value="CPDc"/>
    <property type="match status" value="1"/>
</dbReference>
<organism evidence="3 4">
    <name type="scientific">Intoshia linei</name>
    <dbReference type="NCBI Taxonomy" id="1819745"/>
    <lineage>
        <taxon>Eukaryota</taxon>
        <taxon>Metazoa</taxon>
        <taxon>Spiralia</taxon>
        <taxon>Lophotrochozoa</taxon>
        <taxon>Mesozoa</taxon>
        <taxon>Orthonectida</taxon>
        <taxon>Rhopaluridae</taxon>
        <taxon>Intoshia</taxon>
    </lineage>
</organism>
<dbReference type="InterPro" id="IPR004274">
    <property type="entry name" value="FCP1_dom"/>
</dbReference>
<feature type="domain" description="FCP1 homology" evidence="2">
    <location>
        <begin position="42"/>
        <end position="187"/>
    </location>
</feature>
<dbReference type="InterPro" id="IPR036412">
    <property type="entry name" value="HAD-like_sf"/>
</dbReference>
<evidence type="ECO:0000313" key="4">
    <source>
        <dbReference type="Proteomes" id="UP000078046"/>
    </source>
</evidence>
<protein>
    <recommendedName>
        <fullName evidence="1">Mitochondrial import inner membrane translocase subunit TIM50</fullName>
    </recommendedName>
</protein>
<reference evidence="3 4" key="1">
    <citation type="submission" date="2016-04" db="EMBL/GenBank/DDBJ databases">
        <title>The genome of Intoshia linei affirms orthonectids as highly simplified spiralians.</title>
        <authorList>
            <person name="Mikhailov K.V."/>
            <person name="Slusarev G.S."/>
            <person name="Nikitin M.A."/>
            <person name="Logacheva M.D."/>
            <person name="Penin A."/>
            <person name="Aleoshin V."/>
            <person name="Panchin Y.V."/>
        </authorList>
    </citation>
    <scope>NUCLEOTIDE SEQUENCE [LARGE SCALE GENOMIC DNA]</scope>
    <source>
        <strain evidence="3">Intl2013</strain>
        <tissue evidence="3">Whole animal</tissue>
    </source>
</reference>
<dbReference type="PANTHER" id="PTHR12210">
    <property type="entry name" value="DULLARD PROTEIN PHOSPHATASE"/>
    <property type="match status" value="1"/>
</dbReference>
<dbReference type="GO" id="GO:0015031">
    <property type="term" value="P:protein transport"/>
    <property type="evidence" value="ECO:0007669"/>
    <property type="project" value="UniProtKB-KW"/>
</dbReference>
<comment type="subcellular location">
    <subcellularLocation>
        <location evidence="1">Mitochondrion inner membrane</location>
        <topology evidence="1">Single-pass membrane protein</topology>
    </subcellularLocation>
</comment>
<comment type="subunit">
    <text evidence="1">Component of the TIM23 complex.</text>
</comment>
<dbReference type="InterPro" id="IPR050365">
    <property type="entry name" value="TIM50"/>
</dbReference>
<comment type="similarity">
    <text evidence="1">Belongs to the TIM50 family.</text>
</comment>
<dbReference type="EMBL" id="LWCA01001596">
    <property type="protein sequence ID" value="OAF64819.1"/>
    <property type="molecule type" value="Genomic_DNA"/>
</dbReference>
<dbReference type="InterPro" id="IPR023214">
    <property type="entry name" value="HAD_sf"/>
</dbReference>
<gene>
    <name evidence="3" type="ORF">A3Q56_07476</name>
</gene>
<dbReference type="Proteomes" id="UP000078046">
    <property type="component" value="Unassembled WGS sequence"/>
</dbReference>
<dbReference type="OrthoDB" id="277011at2759"/>